<evidence type="ECO:0000256" key="8">
    <source>
        <dbReference type="PROSITE-ProRule" id="PRU00169"/>
    </source>
</evidence>
<comment type="subcellular location">
    <subcellularLocation>
        <location evidence="1">Cytoplasm</location>
    </subcellularLocation>
</comment>
<protein>
    <submittedName>
        <fullName evidence="11">Response regulator</fullName>
    </submittedName>
</protein>
<accession>A0A3G3K017</accession>
<feature type="domain" description="HTH araC/xylS-type" evidence="9">
    <location>
        <begin position="419"/>
        <end position="517"/>
    </location>
</feature>
<dbReference type="InterPro" id="IPR001789">
    <property type="entry name" value="Sig_transdc_resp-reg_receiver"/>
</dbReference>
<dbReference type="SUPFAM" id="SSF46689">
    <property type="entry name" value="Homeodomain-like"/>
    <property type="match status" value="2"/>
</dbReference>
<dbReference type="Gene3D" id="1.10.10.60">
    <property type="entry name" value="Homeodomain-like"/>
    <property type="match status" value="2"/>
</dbReference>
<dbReference type="KEGG" id="coh:EAV92_13305"/>
<feature type="modified residue" description="4-aspartylphosphate" evidence="8">
    <location>
        <position position="56"/>
    </location>
</feature>
<evidence type="ECO:0000256" key="3">
    <source>
        <dbReference type="ARBA" id="ARBA00022553"/>
    </source>
</evidence>
<dbReference type="PROSITE" id="PS50110">
    <property type="entry name" value="RESPONSE_REGULATORY"/>
    <property type="match status" value="1"/>
</dbReference>
<dbReference type="InterPro" id="IPR009057">
    <property type="entry name" value="Homeodomain-like_sf"/>
</dbReference>
<dbReference type="SMART" id="SM00448">
    <property type="entry name" value="REC"/>
    <property type="match status" value="1"/>
</dbReference>
<dbReference type="PROSITE" id="PS01124">
    <property type="entry name" value="HTH_ARAC_FAMILY_2"/>
    <property type="match status" value="1"/>
</dbReference>
<evidence type="ECO:0000313" key="11">
    <source>
        <dbReference type="EMBL" id="AYQ73467.1"/>
    </source>
</evidence>
<proteinExistence type="predicted"/>
<dbReference type="PROSITE" id="PS00041">
    <property type="entry name" value="HTH_ARAC_FAMILY_1"/>
    <property type="match status" value="1"/>
</dbReference>
<dbReference type="GO" id="GO:0043565">
    <property type="term" value="F:sequence-specific DNA binding"/>
    <property type="evidence" value="ECO:0007669"/>
    <property type="project" value="InterPro"/>
</dbReference>
<sequence>MMFRAIVVDDEPRVRRGLLALIPKLDPEWSVVGEAKNGLEAIDLVKREMPDLVITDIRMPHMNGLDLLIALKEYPVHVVILSGYGFFEYAQTAVKFGAFDYLLKPVKPPEIASLLQRLKEHKQVRDLPAGPAVPALNYSKWWKDWLTGSEEAESYVSRLRELLPKNAERFQMMAVEIDRFDELSLEDQWGDKQLVSFAVRNVIQDVLAAEREAPFVHLFTSGPQLYYVNAGGGCALDAAKRVAEEVRKWVKISVSVGLSETSAKFEALPLLYRHAGEALRNKWIHGGGIVSRFEDVLSGEREASGYPTHLDEEICRAVRAGDRDKALKGVETFLDEIKRNNVSFRLFQRFGLQLLSSVNRIVYENRVHDLVAKEASQPQDLFQRDFGADEFMAYMGDWIGATISALDWNRQQRHNRTIEKAIEFIHKNYAKDISLEDVALHAKMSGSYFSSYFKQETGDNFVEYLTRLRMDKAKSLMMNSELRLYEISQMVGYQDVKYFSRLFKRHAGVTPQEYRQFFYRKEDS</sequence>
<dbReference type="Proteomes" id="UP000269097">
    <property type="component" value="Chromosome"/>
</dbReference>
<dbReference type="GO" id="GO:0000160">
    <property type="term" value="P:phosphorelay signal transduction system"/>
    <property type="evidence" value="ECO:0007669"/>
    <property type="project" value="UniProtKB-KW"/>
</dbReference>
<feature type="domain" description="Response regulatory" evidence="10">
    <location>
        <begin position="4"/>
        <end position="119"/>
    </location>
</feature>
<dbReference type="SUPFAM" id="SSF52172">
    <property type="entry name" value="CheY-like"/>
    <property type="match status" value="1"/>
</dbReference>
<dbReference type="CDD" id="cd17536">
    <property type="entry name" value="REC_YesN-like"/>
    <property type="match status" value="1"/>
</dbReference>
<reference evidence="11 12" key="1">
    <citation type="submission" date="2018-10" db="EMBL/GenBank/DDBJ databases">
        <title>Genome Sequence of Cohnella sp.</title>
        <authorList>
            <person name="Srinivasan S."/>
            <person name="Kim M.K."/>
        </authorList>
    </citation>
    <scope>NUCLEOTIDE SEQUENCE [LARGE SCALE GENOMIC DNA]</scope>
    <source>
        <strain evidence="11 12">18JY8-7</strain>
    </source>
</reference>
<dbReference type="InterPro" id="IPR020449">
    <property type="entry name" value="Tscrpt_reg_AraC-type_HTH"/>
</dbReference>
<gene>
    <name evidence="11" type="ORF">EAV92_13305</name>
</gene>
<keyword evidence="6" id="KW-0238">DNA-binding</keyword>
<name>A0A3G3K017_9BACL</name>
<keyword evidence="7" id="KW-0804">Transcription</keyword>
<evidence type="ECO:0000256" key="7">
    <source>
        <dbReference type="ARBA" id="ARBA00023163"/>
    </source>
</evidence>
<dbReference type="SMART" id="SM00342">
    <property type="entry name" value="HTH_ARAC"/>
    <property type="match status" value="1"/>
</dbReference>
<dbReference type="PANTHER" id="PTHR42713">
    <property type="entry name" value="HISTIDINE KINASE-RELATED"/>
    <property type="match status" value="1"/>
</dbReference>
<evidence type="ECO:0000256" key="6">
    <source>
        <dbReference type="ARBA" id="ARBA00023125"/>
    </source>
</evidence>
<dbReference type="Pfam" id="PF00072">
    <property type="entry name" value="Response_reg"/>
    <property type="match status" value="1"/>
</dbReference>
<evidence type="ECO:0000256" key="4">
    <source>
        <dbReference type="ARBA" id="ARBA00023012"/>
    </source>
</evidence>
<keyword evidence="3 8" id="KW-0597">Phosphoprotein</keyword>
<dbReference type="InterPro" id="IPR051552">
    <property type="entry name" value="HptR"/>
</dbReference>
<dbReference type="GO" id="GO:0005737">
    <property type="term" value="C:cytoplasm"/>
    <property type="evidence" value="ECO:0007669"/>
    <property type="project" value="UniProtKB-SubCell"/>
</dbReference>
<dbReference type="PRINTS" id="PR00032">
    <property type="entry name" value="HTHARAC"/>
</dbReference>
<dbReference type="InterPro" id="IPR011006">
    <property type="entry name" value="CheY-like_superfamily"/>
</dbReference>
<evidence type="ECO:0000256" key="5">
    <source>
        <dbReference type="ARBA" id="ARBA00023015"/>
    </source>
</evidence>
<dbReference type="Gene3D" id="3.40.50.2300">
    <property type="match status" value="1"/>
</dbReference>
<keyword evidence="2" id="KW-0963">Cytoplasm</keyword>
<evidence type="ECO:0000256" key="2">
    <source>
        <dbReference type="ARBA" id="ARBA00022490"/>
    </source>
</evidence>
<keyword evidence="4" id="KW-0902">Two-component regulatory system</keyword>
<organism evidence="11 12">
    <name type="scientific">Cohnella candidum</name>
    <dbReference type="NCBI Taxonomy" id="2674991"/>
    <lineage>
        <taxon>Bacteria</taxon>
        <taxon>Bacillati</taxon>
        <taxon>Bacillota</taxon>
        <taxon>Bacilli</taxon>
        <taxon>Bacillales</taxon>
        <taxon>Paenibacillaceae</taxon>
        <taxon>Cohnella</taxon>
    </lineage>
</organism>
<dbReference type="AlphaFoldDB" id="A0A3G3K017"/>
<dbReference type="GO" id="GO:0003700">
    <property type="term" value="F:DNA-binding transcription factor activity"/>
    <property type="evidence" value="ECO:0007669"/>
    <property type="project" value="InterPro"/>
</dbReference>
<dbReference type="InterPro" id="IPR018060">
    <property type="entry name" value="HTH_AraC"/>
</dbReference>
<dbReference type="EMBL" id="CP033433">
    <property type="protein sequence ID" value="AYQ73467.1"/>
    <property type="molecule type" value="Genomic_DNA"/>
</dbReference>
<keyword evidence="12" id="KW-1185">Reference proteome</keyword>
<dbReference type="PANTHER" id="PTHR42713:SF3">
    <property type="entry name" value="TRANSCRIPTIONAL REGULATORY PROTEIN HPTR"/>
    <property type="match status" value="1"/>
</dbReference>
<evidence type="ECO:0000313" key="12">
    <source>
        <dbReference type="Proteomes" id="UP000269097"/>
    </source>
</evidence>
<evidence type="ECO:0000259" key="9">
    <source>
        <dbReference type="PROSITE" id="PS01124"/>
    </source>
</evidence>
<dbReference type="Pfam" id="PF12833">
    <property type="entry name" value="HTH_18"/>
    <property type="match status" value="1"/>
</dbReference>
<keyword evidence="5" id="KW-0805">Transcription regulation</keyword>
<evidence type="ECO:0000259" key="10">
    <source>
        <dbReference type="PROSITE" id="PS50110"/>
    </source>
</evidence>
<evidence type="ECO:0000256" key="1">
    <source>
        <dbReference type="ARBA" id="ARBA00004496"/>
    </source>
</evidence>
<dbReference type="InterPro" id="IPR018062">
    <property type="entry name" value="HTH_AraC-typ_CS"/>
</dbReference>